<feature type="transmembrane region" description="Helical" evidence="11">
    <location>
        <begin position="71"/>
        <end position="89"/>
    </location>
</feature>
<feature type="transmembrane region" description="Helical" evidence="11">
    <location>
        <begin position="158"/>
        <end position="178"/>
    </location>
</feature>
<dbReference type="GO" id="GO:0015920">
    <property type="term" value="P:lipopolysaccharide transport"/>
    <property type="evidence" value="ECO:0007669"/>
    <property type="project" value="TreeGrafter"/>
</dbReference>
<accession>A0A074JCH9</accession>
<feature type="transmembrane region" description="Helical" evidence="11">
    <location>
        <begin position="101"/>
        <end position="124"/>
    </location>
</feature>
<dbReference type="PROSITE" id="PS51012">
    <property type="entry name" value="ABC_TM2"/>
    <property type="match status" value="1"/>
</dbReference>
<comment type="caution">
    <text evidence="13">The sequence shown here is derived from an EMBL/GenBank/DDBJ whole genome shotgun (WGS) entry which is preliminary data.</text>
</comment>
<dbReference type="PRINTS" id="PR00164">
    <property type="entry name" value="ABC2TRNSPORT"/>
</dbReference>
<comment type="subcellular location">
    <subcellularLocation>
        <location evidence="11">Cell inner membrane</location>
        <topology evidence="11">Multi-pass membrane protein</topology>
    </subcellularLocation>
    <subcellularLocation>
        <location evidence="1">Cell membrane</location>
        <topology evidence="1">Multi-pass membrane protein</topology>
    </subcellularLocation>
</comment>
<feature type="transmembrane region" description="Helical" evidence="11">
    <location>
        <begin position="184"/>
        <end position="204"/>
    </location>
</feature>
<feature type="transmembrane region" description="Helical" evidence="11">
    <location>
        <begin position="43"/>
        <end position="65"/>
    </location>
</feature>
<keyword evidence="3 11" id="KW-0813">Transport</keyword>
<protein>
    <recommendedName>
        <fullName evidence="11">Transport permease protein</fullName>
    </recommendedName>
</protein>
<proteinExistence type="inferred from homology"/>
<keyword evidence="7" id="KW-0972">Capsule biogenesis/degradation</keyword>
<evidence type="ECO:0000256" key="8">
    <source>
        <dbReference type="ARBA" id="ARBA00022989"/>
    </source>
</evidence>
<gene>
    <name evidence="13" type="ORF">TP2_17625</name>
</gene>
<evidence type="ECO:0000256" key="4">
    <source>
        <dbReference type="ARBA" id="ARBA00022475"/>
    </source>
</evidence>
<keyword evidence="4 11" id="KW-1003">Cell membrane</keyword>
<comment type="similarity">
    <text evidence="2 11">Belongs to the ABC-2 integral membrane protein family.</text>
</comment>
<dbReference type="InterPro" id="IPR000412">
    <property type="entry name" value="ABC_2_transport"/>
</dbReference>
<evidence type="ECO:0000256" key="11">
    <source>
        <dbReference type="RuleBase" id="RU361157"/>
    </source>
</evidence>
<dbReference type="STRING" id="1353537.TP2_17625"/>
<dbReference type="PANTHER" id="PTHR30413">
    <property type="entry name" value="INNER MEMBRANE TRANSPORT PERMEASE"/>
    <property type="match status" value="1"/>
</dbReference>
<dbReference type="RefSeq" id="WP_084714110.1">
    <property type="nucleotide sequence ID" value="NZ_AUND01000013.1"/>
</dbReference>
<organism evidence="13 14">
    <name type="scientific">Thioclava pacifica DSM 10166</name>
    <dbReference type="NCBI Taxonomy" id="1353537"/>
    <lineage>
        <taxon>Bacteria</taxon>
        <taxon>Pseudomonadati</taxon>
        <taxon>Pseudomonadota</taxon>
        <taxon>Alphaproteobacteria</taxon>
        <taxon>Rhodobacterales</taxon>
        <taxon>Paracoccaceae</taxon>
        <taxon>Thioclava</taxon>
    </lineage>
</organism>
<dbReference type="AlphaFoldDB" id="A0A074JCH9"/>
<evidence type="ECO:0000259" key="12">
    <source>
        <dbReference type="PROSITE" id="PS51012"/>
    </source>
</evidence>
<evidence type="ECO:0000256" key="5">
    <source>
        <dbReference type="ARBA" id="ARBA00022597"/>
    </source>
</evidence>
<evidence type="ECO:0000313" key="14">
    <source>
        <dbReference type="Proteomes" id="UP000027432"/>
    </source>
</evidence>
<keyword evidence="5" id="KW-0762">Sugar transport</keyword>
<evidence type="ECO:0000256" key="7">
    <source>
        <dbReference type="ARBA" id="ARBA00022903"/>
    </source>
</evidence>
<dbReference type="Proteomes" id="UP000027432">
    <property type="component" value="Unassembled WGS sequence"/>
</dbReference>
<dbReference type="InterPro" id="IPR013525">
    <property type="entry name" value="ABC2_TM"/>
</dbReference>
<dbReference type="PANTHER" id="PTHR30413:SF10">
    <property type="entry name" value="CAPSULE POLYSACCHARIDE EXPORT INNER-MEMBRANE PROTEIN CTRC"/>
    <property type="match status" value="1"/>
</dbReference>
<feature type="transmembrane region" description="Helical" evidence="11">
    <location>
        <begin position="239"/>
        <end position="260"/>
    </location>
</feature>
<reference evidence="13 14" key="1">
    <citation type="submission" date="2013-07" db="EMBL/GenBank/DDBJ databases">
        <title>Thioclava pacifica DSM 10166 Genome Sequencing.</title>
        <authorList>
            <person name="Lai Q."/>
            <person name="Shao Z."/>
        </authorList>
    </citation>
    <scope>NUCLEOTIDE SEQUENCE [LARGE SCALE GENOMIC DNA]</scope>
    <source>
        <strain evidence="13 14">DSM 10166</strain>
    </source>
</reference>
<evidence type="ECO:0000256" key="2">
    <source>
        <dbReference type="ARBA" id="ARBA00007783"/>
    </source>
</evidence>
<keyword evidence="10 11" id="KW-0472">Membrane</keyword>
<feature type="domain" description="ABC transmembrane type-2" evidence="12">
    <location>
        <begin position="42"/>
        <end position="263"/>
    </location>
</feature>
<keyword evidence="6 11" id="KW-0812">Transmembrane</keyword>
<dbReference type="GO" id="GO:0043190">
    <property type="term" value="C:ATP-binding cassette (ABC) transporter complex"/>
    <property type="evidence" value="ECO:0007669"/>
    <property type="project" value="InterPro"/>
</dbReference>
<feature type="transmembrane region" description="Helical" evidence="11">
    <location>
        <begin position="130"/>
        <end position="146"/>
    </location>
</feature>
<dbReference type="GO" id="GO:0015774">
    <property type="term" value="P:polysaccharide transport"/>
    <property type="evidence" value="ECO:0007669"/>
    <property type="project" value="UniProtKB-KW"/>
</dbReference>
<evidence type="ECO:0000313" key="13">
    <source>
        <dbReference type="EMBL" id="KEO53535.1"/>
    </source>
</evidence>
<keyword evidence="14" id="KW-1185">Reference proteome</keyword>
<evidence type="ECO:0000256" key="3">
    <source>
        <dbReference type="ARBA" id="ARBA00022448"/>
    </source>
</evidence>
<evidence type="ECO:0000256" key="6">
    <source>
        <dbReference type="ARBA" id="ARBA00022692"/>
    </source>
</evidence>
<dbReference type="EMBL" id="AUND01000013">
    <property type="protein sequence ID" value="KEO53535.1"/>
    <property type="molecule type" value="Genomic_DNA"/>
</dbReference>
<dbReference type="Pfam" id="PF01061">
    <property type="entry name" value="ABC2_membrane"/>
    <property type="match status" value="1"/>
</dbReference>
<dbReference type="GO" id="GO:0140359">
    <property type="term" value="F:ABC-type transporter activity"/>
    <property type="evidence" value="ECO:0007669"/>
    <property type="project" value="InterPro"/>
</dbReference>
<evidence type="ECO:0000256" key="10">
    <source>
        <dbReference type="ARBA" id="ARBA00023136"/>
    </source>
</evidence>
<dbReference type="OrthoDB" id="8479094at2"/>
<evidence type="ECO:0000256" key="9">
    <source>
        <dbReference type="ARBA" id="ARBA00023047"/>
    </source>
</evidence>
<keyword evidence="8 11" id="KW-1133">Transmembrane helix</keyword>
<dbReference type="InterPro" id="IPR047817">
    <property type="entry name" value="ABC2_TM_bact-type"/>
</dbReference>
<name>A0A074JCH9_9RHOB</name>
<sequence length="270" mass="29531">MPVTTPPAQTPRSRGAGSLPALRAIWALILREMSSSYGRSPGGYLWAFLEPVGGIALLTLVFSLTFHAPPLGASFALFYATGLLPFMLFSDVQAKIAQALIYSRALLAYPAVSFLDALIARFLLNTLTKLLVSYAVLAGCLLLLDTGARPDPARILEAYALGALLALGIGVLNCYLFIRFPVWAHGWSILMRPMFIVSGVFFLVDHLPEPVARLLWFNPLVHVIGRLREGIYSGYRPDYVSPAYVVGISLCCLALGLMLLRNSYRDLLAR</sequence>
<keyword evidence="9" id="KW-0625">Polysaccharide transport</keyword>
<evidence type="ECO:0000256" key="1">
    <source>
        <dbReference type="ARBA" id="ARBA00004651"/>
    </source>
</evidence>
<dbReference type="eggNOG" id="COG1682">
    <property type="taxonomic scope" value="Bacteria"/>
</dbReference>